<protein>
    <submittedName>
        <fullName evidence="2">Uncharacterized protein</fullName>
    </submittedName>
</protein>
<reference evidence="2" key="1">
    <citation type="journal article" date="2020" name="Stud. Mycol.">
        <title>101 Dothideomycetes genomes: a test case for predicting lifestyles and emergence of pathogens.</title>
        <authorList>
            <person name="Haridas S."/>
            <person name="Albert R."/>
            <person name="Binder M."/>
            <person name="Bloem J."/>
            <person name="Labutti K."/>
            <person name="Salamov A."/>
            <person name="Andreopoulos B."/>
            <person name="Baker S."/>
            <person name="Barry K."/>
            <person name="Bills G."/>
            <person name="Bluhm B."/>
            <person name="Cannon C."/>
            <person name="Castanera R."/>
            <person name="Culley D."/>
            <person name="Daum C."/>
            <person name="Ezra D."/>
            <person name="Gonzalez J."/>
            <person name="Henrissat B."/>
            <person name="Kuo A."/>
            <person name="Liang C."/>
            <person name="Lipzen A."/>
            <person name="Lutzoni F."/>
            <person name="Magnuson J."/>
            <person name="Mondo S."/>
            <person name="Nolan M."/>
            <person name="Ohm R."/>
            <person name="Pangilinan J."/>
            <person name="Park H.-J."/>
            <person name="Ramirez L."/>
            <person name="Alfaro M."/>
            <person name="Sun H."/>
            <person name="Tritt A."/>
            <person name="Yoshinaga Y."/>
            <person name="Zwiers L.-H."/>
            <person name="Turgeon B."/>
            <person name="Goodwin S."/>
            <person name="Spatafora J."/>
            <person name="Crous P."/>
            <person name="Grigoriev I."/>
        </authorList>
    </citation>
    <scope>NUCLEOTIDE SEQUENCE</scope>
    <source>
        <strain evidence="2">CBS 260.36</strain>
    </source>
</reference>
<name>A0A9P4JBY2_9PEZI</name>
<organism evidence="2 3">
    <name type="scientific">Myriangium duriaei CBS 260.36</name>
    <dbReference type="NCBI Taxonomy" id="1168546"/>
    <lineage>
        <taxon>Eukaryota</taxon>
        <taxon>Fungi</taxon>
        <taxon>Dikarya</taxon>
        <taxon>Ascomycota</taxon>
        <taxon>Pezizomycotina</taxon>
        <taxon>Dothideomycetes</taxon>
        <taxon>Dothideomycetidae</taxon>
        <taxon>Myriangiales</taxon>
        <taxon>Myriangiaceae</taxon>
        <taxon>Myriangium</taxon>
    </lineage>
</organism>
<feature type="region of interest" description="Disordered" evidence="1">
    <location>
        <begin position="255"/>
        <end position="276"/>
    </location>
</feature>
<evidence type="ECO:0000313" key="2">
    <source>
        <dbReference type="EMBL" id="KAF2156183.1"/>
    </source>
</evidence>
<comment type="caution">
    <text evidence="2">The sequence shown here is derived from an EMBL/GenBank/DDBJ whole genome shotgun (WGS) entry which is preliminary data.</text>
</comment>
<evidence type="ECO:0000256" key="1">
    <source>
        <dbReference type="SAM" id="MobiDB-lite"/>
    </source>
</evidence>
<proteinExistence type="predicted"/>
<dbReference type="AlphaFoldDB" id="A0A9P4JBY2"/>
<dbReference type="EMBL" id="ML996082">
    <property type="protein sequence ID" value="KAF2156183.1"/>
    <property type="molecule type" value="Genomic_DNA"/>
</dbReference>
<evidence type="ECO:0000313" key="3">
    <source>
        <dbReference type="Proteomes" id="UP000799439"/>
    </source>
</evidence>
<dbReference type="Proteomes" id="UP000799439">
    <property type="component" value="Unassembled WGS sequence"/>
</dbReference>
<sequence length="276" mass="31319">MDDPCVRRYTELYLPQVGASKFVIVPTKREKITKDPSRELTEEDLQMLQKVEACVRDAKEVLRQATVLTADRRDDITRTIKQAEAVQKRERIHISMRNTPRDLKCQARTQKRPCNVQVIPTSSHSHMRYIAGPTAGGPSPLNVNEDGISKLRAASCTVARAGRAATLLRHANAIRAGINSLELSLNVAWDDRGELLLEVIEREYDSAMQRLVPDEAQLQSIVQQKLLVPLSTVLLDPNDKFCRALEYLIRGNKEREKEKGWQKEHKSPNRSEHLPS</sequence>
<keyword evidence="3" id="KW-1185">Reference proteome</keyword>
<accession>A0A9P4JBY2</accession>
<gene>
    <name evidence="2" type="ORF">K461DRAFT_291128</name>
</gene>